<evidence type="ECO:0000313" key="3">
    <source>
        <dbReference type="Proteomes" id="UP000027920"/>
    </source>
</evidence>
<dbReference type="PANTHER" id="PTHR43433">
    <property type="entry name" value="HYDROLASE, ALPHA/BETA FOLD FAMILY PROTEIN"/>
    <property type="match status" value="1"/>
</dbReference>
<dbReference type="PANTHER" id="PTHR43433:SF5">
    <property type="entry name" value="AB HYDROLASE-1 DOMAIN-CONTAINING PROTEIN"/>
    <property type="match status" value="1"/>
</dbReference>
<comment type="caution">
    <text evidence="2">The sequence shown here is derived from an EMBL/GenBank/DDBJ whole genome shotgun (WGS) entry which is preliminary data.</text>
</comment>
<dbReference type="Pfam" id="PF00561">
    <property type="entry name" value="Abhydrolase_1"/>
    <property type="match status" value="1"/>
</dbReference>
<accession>A0A072NVH7</accession>
<dbReference type="OrthoDB" id="294702at2759"/>
<feature type="domain" description="AB hydrolase-1" evidence="1">
    <location>
        <begin position="46"/>
        <end position="306"/>
    </location>
</feature>
<keyword evidence="3" id="KW-1185">Reference proteome</keyword>
<name>A0A072NVH7_9EURO</name>
<dbReference type="InterPro" id="IPR000073">
    <property type="entry name" value="AB_hydrolase_1"/>
</dbReference>
<reference evidence="2 3" key="1">
    <citation type="submission" date="2013-03" db="EMBL/GenBank/DDBJ databases">
        <title>The Genome Sequence of Exophiala aquamarina CBS 119918.</title>
        <authorList>
            <consortium name="The Broad Institute Genomics Platform"/>
            <person name="Cuomo C."/>
            <person name="de Hoog S."/>
            <person name="Gorbushina A."/>
            <person name="Walker B."/>
            <person name="Young S.K."/>
            <person name="Zeng Q."/>
            <person name="Gargeya S."/>
            <person name="Fitzgerald M."/>
            <person name="Haas B."/>
            <person name="Abouelleil A."/>
            <person name="Allen A.W."/>
            <person name="Alvarado L."/>
            <person name="Arachchi H.M."/>
            <person name="Berlin A.M."/>
            <person name="Chapman S.B."/>
            <person name="Gainer-Dewar J."/>
            <person name="Goldberg J."/>
            <person name="Griggs A."/>
            <person name="Gujja S."/>
            <person name="Hansen M."/>
            <person name="Howarth C."/>
            <person name="Imamovic A."/>
            <person name="Ireland A."/>
            <person name="Larimer J."/>
            <person name="McCowan C."/>
            <person name="Murphy C."/>
            <person name="Pearson M."/>
            <person name="Poon T.W."/>
            <person name="Priest M."/>
            <person name="Roberts A."/>
            <person name="Saif S."/>
            <person name="Shea T."/>
            <person name="Sisk P."/>
            <person name="Sykes S."/>
            <person name="Wortman J."/>
            <person name="Nusbaum C."/>
            <person name="Birren B."/>
        </authorList>
    </citation>
    <scope>NUCLEOTIDE SEQUENCE [LARGE SCALE GENOMIC DNA]</scope>
    <source>
        <strain evidence="2 3">CBS 119918</strain>
    </source>
</reference>
<sequence>MATAPLPPTSTSTSSSSIHRVSPTIQIAYTLYEAEPTNRGPAARATVILINGLADTKETWGSQVPSFTSAGYRVLTYDNRGVGASSRLPLPDSDDSRGAVFYTTREMADDLARLLTHLKIQGPAHLLGVSMGGMIAQSFALEYIVPPAAAVPGIVFLSVTLVCTYAAPGPFCTRMFAMWRDVARAMGVQTVMRDVALWCFSPEFFADETRREQVRDMDAAMECIDDEDAGGMGLGAYCAQLSAIQEFDSRAVVGMLAQRRPGVRVVLPNIVVLAGESDILIPVSLSRELHGLIPGARWCTTRGGHACNWEFPDEFNRTCLDLWTDIETKTQNWEDVT</sequence>
<evidence type="ECO:0000259" key="1">
    <source>
        <dbReference type="Pfam" id="PF00561"/>
    </source>
</evidence>
<dbReference type="Proteomes" id="UP000027920">
    <property type="component" value="Unassembled WGS sequence"/>
</dbReference>
<organism evidence="2 3">
    <name type="scientific">Exophiala aquamarina CBS 119918</name>
    <dbReference type="NCBI Taxonomy" id="1182545"/>
    <lineage>
        <taxon>Eukaryota</taxon>
        <taxon>Fungi</taxon>
        <taxon>Dikarya</taxon>
        <taxon>Ascomycota</taxon>
        <taxon>Pezizomycotina</taxon>
        <taxon>Eurotiomycetes</taxon>
        <taxon>Chaetothyriomycetidae</taxon>
        <taxon>Chaetothyriales</taxon>
        <taxon>Herpotrichiellaceae</taxon>
        <taxon>Exophiala</taxon>
    </lineage>
</organism>
<dbReference type="VEuPathDB" id="FungiDB:A1O9_12898"/>
<dbReference type="InterPro" id="IPR029058">
    <property type="entry name" value="AB_hydrolase_fold"/>
</dbReference>
<dbReference type="GeneID" id="25287792"/>
<dbReference type="AlphaFoldDB" id="A0A072NVH7"/>
<proteinExistence type="predicted"/>
<dbReference type="STRING" id="1182545.A0A072NVH7"/>
<dbReference type="EMBL" id="AMGV01000031">
    <property type="protein sequence ID" value="KEF51048.1"/>
    <property type="molecule type" value="Genomic_DNA"/>
</dbReference>
<dbReference type="HOGENOM" id="CLU_020336_50_1_1"/>
<dbReference type="InterPro" id="IPR050471">
    <property type="entry name" value="AB_hydrolase"/>
</dbReference>
<dbReference type="Gene3D" id="3.40.50.1820">
    <property type="entry name" value="alpha/beta hydrolase"/>
    <property type="match status" value="1"/>
</dbReference>
<dbReference type="RefSeq" id="XP_013253638.1">
    <property type="nucleotide sequence ID" value="XM_013398184.1"/>
</dbReference>
<dbReference type="SUPFAM" id="SSF53474">
    <property type="entry name" value="alpha/beta-Hydrolases"/>
    <property type="match status" value="1"/>
</dbReference>
<protein>
    <recommendedName>
        <fullName evidence="1">AB hydrolase-1 domain-containing protein</fullName>
    </recommendedName>
</protein>
<gene>
    <name evidence="2" type="ORF">A1O9_12898</name>
</gene>
<evidence type="ECO:0000313" key="2">
    <source>
        <dbReference type="EMBL" id="KEF51048.1"/>
    </source>
</evidence>